<reference evidence="4" key="2">
    <citation type="journal article" date="2013" name="PLoS Genet.">
        <title>Comparative genome structure, secondary metabolite, and effector coding capacity across Cochliobolus pathogens.</title>
        <authorList>
            <person name="Condon B.J."/>
            <person name="Leng Y."/>
            <person name="Wu D."/>
            <person name="Bushley K.E."/>
            <person name="Ohm R.A."/>
            <person name="Otillar R."/>
            <person name="Martin J."/>
            <person name="Schackwitz W."/>
            <person name="Grimwood J."/>
            <person name="MohdZainudin N."/>
            <person name="Xue C."/>
            <person name="Wang R."/>
            <person name="Manning V.A."/>
            <person name="Dhillon B."/>
            <person name="Tu Z.J."/>
            <person name="Steffenson B.J."/>
            <person name="Salamov A."/>
            <person name="Sun H."/>
            <person name="Lowry S."/>
            <person name="LaButti K."/>
            <person name="Han J."/>
            <person name="Copeland A."/>
            <person name="Lindquist E."/>
            <person name="Barry K."/>
            <person name="Schmutz J."/>
            <person name="Baker S.E."/>
            <person name="Ciuffetti L.M."/>
            <person name="Grigoriev I.V."/>
            <person name="Zhong S."/>
            <person name="Turgeon B.G."/>
        </authorList>
    </citation>
    <scope>NUCLEOTIDE SEQUENCE [LARGE SCALE GENOMIC DNA]</scope>
    <source>
        <strain evidence="4">C5 / ATCC 48332 / race O</strain>
    </source>
</reference>
<dbReference type="HOGENOM" id="CLU_000288_125_13_1"/>
<dbReference type="Pfam" id="PF13374">
    <property type="entry name" value="TPR_10"/>
    <property type="match status" value="1"/>
</dbReference>
<dbReference type="eggNOG" id="KOG2029">
    <property type="taxonomic scope" value="Eukaryota"/>
</dbReference>
<dbReference type="PRINTS" id="PR00381">
    <property type="entry name" value="KINESINLIGHT"/>
</dbReference>
<sequence>MNVLCWPTSPTSMAPPRAAVHRLDFTRLTPSTQNDDEFCVNIIFIHGLRGHPRRTWEGVATPSNVGNDATKKSKSLPIRSFFQRRSAKSHVPELSQMQDSPSISAPSSPCRIFWPEEYLVPDIPQACVWTYGYNADVIGGLFKANNKNSISQHGQDLSVRLEREICNEKPLVFVVHSLGGIILKDAIRRSETTQERTRFIVFLGTPHRGSEYAGWGQIASNLARVAMQDSNKKILETLEVNNEVLDNIHEEFKQIASKGKFKVHSFQEARGVTGVSGLEGKVVDNFSSKLDLPREFETVESIDANHMQMARCISRDDQVYRAVSGVLKAYVKQELKNQQTPSISEGAALGLADAASLFMLPFSQDDFFIGREDEISEIKKRRKATPSHTRVALVGLGGVGKSQIAIEYAYRTHKETPHMMVIWIHASSSEKFQQGYKKIAKKLHLPGWDDPKTDVLQLVHEWLLDSQNGQWLMILDNVDETDIFFSSDQEGGSLASYLPQTTHGTILITSRNHIAATNLVGGHGGTIKVKPMSEEDAVALLHTKVSSTNSDPADAKALVHDLEYIPLAITHAAAYIQELGEEFTIGDYLNLFRESDTNQMHLLSKDEWKDIRRDPSIRHAVIATWQISFEHIRKTKRSAADLLALMSMYHKQGIPQKLVQGTTSELEFNDALAPLLGFSFVKVEVGQQAVTMHRLVQLSMRKWLEKEKEIDKWVEESTRAMHMVFPSGEYGTWEECRVLLPHLTETTSYATTDKDVLEMRETVLLRAARYYFLMGNNGIAEELCKSTLEIAENVYGRKHLETLTSLNNLAVVLKHQGKLEEAEEMHREALQGREKIFGREHLNTLDSFNNLAIVLECQGKLEEAEEMHREALQGYEKIFGREHLDTLTSLNNLAVVLDKRGKLEEAEEMHREALQGREKIFGREHLDTLTSLNNLAVVLDKRGKLEEAEEMHREALQGHEKILGREHPDVFSSLYSLAVCIHRQKRYSDALVLYQRAHDGFLRGFGAQHRDTKRCSYGLELAQRGVDLPPEF</sequence>
<evidence type="ECO:0000259" key="1">
    <source>
        <dbReference type="Pfam" id="PF00931"/>
    </source>
</evidence>
<dbReference type="InterPro" id="IPR002182">
    <property type="entry name" value="NB-ARC"/>
</dbReference>
<reference evidence="3 4" key="1">
    <citation type="journal article" date="2012" name="PLoS Pathog.">
        <title>Diverse lifestyles and strategies of plant pathogenesis encoded in the genomes of eighteen Dothideomycetes fungi.</title>
        <authorList>
            <person name="Ohm R.A."/>
            <person name="Feau N."/>
            <person name="Henrissat B."/>
            <person name="Schoch C.L."/>
            <person name="Horwitz B.A."/>
            <person name="Barry K.W."/>
            <person name="Condon B.J."/>
            <person name="Copeland A.C."/>
            <person name="Dhillon B."/>
            <person name="Glaser F."/>
            <person name="Hesse C.N."/>
            <person name="Kosti I."/>
            <person name="LaButti K."/>
            <person name="Lindquist E.A."/>
            <person name="Lucas S."/>
            <person name="Salamov A.A."/>
            <person name="Bradshaw R.E."/>
            <person name="Ciuffetti L."/>
            <person name="Hamelin R.C."/>
            <person name="Kema G.H.J."/>
            <person name="Lawrence C."/>
            <person name="Scott J.A."/>
            <person name="Spatafora J.W."/>
            <person name="Turgeon B.G."/>
            <person name="de Wit P.J.G.M."/>
            <person name="Zhong S."/>
            <person name="Goodwin S.B."/>
            <person name="Grigoriev I.V."/>
        </authorList>
    </citation>
    <scope>NUCLEOTIDE SEQUENCE [LARGE SCALE GENOMIC DNA]</scope>
    <source>
        <strain evidence="4">C5 / ATCC 48332 / race O</strain>
    </source>
</reference>
<dbReference type="EMBL" id="KB445575">
    <property type="protein sequence ID" value="EMD92402.1"/>
    <property type="molecule type" value="Genomic_DNA"/>
</dbReference>
<dbReference type="InterPro" id="IPR019734">
    <property type="entry name" value="TPR_rpt"/>
</dbReference>
<dbReference type="PANTHER" id="PTHR46082">
    <property type="entry name" value="ATP/GTP-BINDING PROTEIN-RELATED"/>
    <property type="match status" value="1"/>
</dbReference>
<accession>M2UX92</accession>
<dbReference type="InterPro" id="IPR027417">
    <property type="entry name" value="P-loop_NTPase"/>
</dbReference>
<dbReference type="Pfam" id="PF13424">
    <property type="entry name" value="TPR_12"/>
    <property type="match status" value="2"/>
</dbReference>
<dbReference type="InterPro" id="IPR053137">
    <property type="entry name" value="NLR-like"/>
</dbReference>
<protein>
    <submittedName>
        <fullName evidence="3">Uncharacterized protein</fullName>
    </submittedName>
</protein>
<organism evidence="3 4">
    <name type="scientific">Cochliobolus heterostrophus (strain C5 / ATCC 48332 / race O)</name>
    <name type="common">Southern corn leaf blight fungus</name>
    <name type="synonym">Bipolaris maydis</name>
    <dbReference type="NCBI Taxonomy" id="701091"/>
    <lineage>
        <taxon>Eukaryota</taxon>
        <taxon>Fungi</taxon>
        <taxon>Dikarya</taxon>
        <taxon>Ascomycota</taxon>
        <taxon>Pezizomycotina</taxon>
        <taxon>Dothideomycetes</taxon>
        <taxon>Pleosporomycetidae</taxon>
        <taxon>Pleosporales</taxon>
        <taxon>Pleosporineae</taxon>
        <taxon>Pleosporaceae</taxon>
        <taxon>Bipolaris</taxon>
    </lineage>
</organism>
<dbReference type="SUPFAM" id="SSF48452">
    <property type="entry name" value="TPR-like"/>
    <property type="match status" value="2"/>
</dbReference>
<keyword evidence="4" id="KW-1185">Reference proteome</keyword>
<dbReference type="SMART" id="SM00028">
    <property type="entry name" value="TPR"/>
    <property type="match status" value="6"/>
</dbReference>
<evidence type="ECO:0000259" key="2">
    <source>
        <dbReference type="Pfam" id="PF25000"/>
    </source>
</evidence>
<dbReference type="OrthoDB" id="1658288at2759"/>
<gene>
    <name evidence="3" type="ORF">COCHEDRAFT_1174306</name>
</gene>
<dbReference type="OMA" id="ITHAAAY"/>
<dbReference type="SUPFAM" id="SSF52540">
    <property type="entry name" value="P-loop containing nucleoside triphosphate hydrolases"/>
    <property type="match status" value="1"/>
</dbReference>
<feature type="domain" description="DUF7779" evidence="2">
    <location>
        <begin position="633"/>
        <end position="708"/>
    </location>
</feature>
<dbReference type="Pfam" id="PF25000">
    <property type="entry name" value="DUF7779"/>
    <property type="match status" value="1"/>
</dbReference>
<dbReference type="AlphaFoldDB" id="M2UX92"/>
<proteinExistence type="predicted"/>
<dbReference type="Gene3D" id="1.25.40.10">
    <property type="entry name" value="Tetratricopeptide repeat domain"/>
    <property type="match status" value="2"/>
</dbReference>
<dbReference type="Gene3D" id="3.40.50.1820">
    <property type="entry name" value="alpha/beta hydrolase"/>
    <property type="match status" value="1"/>
</dbReference>
<dbReference type="SUPFAM" id="SSF53474">
    <property type="entry name" value="alpha/beta-Hydrolases"/>
    <property type="match status" value="1"/>
</dbReference>
<evidence type="ECO:0000313" key="4">
    <source>
        <dbReference type="Proteomes" id="UP000016936"/>
    </source>
</evidence>
<dbReference type="Pfam" id="PF00931">
    <property type="entry name" value="NB-ARC"/>
    <property type="match status" value="1"/>
</dbReference>
<name>M2UX92_COCH5</name>
<evidence type="ECO:0000313" key="3">
    <source>
        <dbReference type="EMBL" id="EMD92402.1"/>
    </source>
</evidence>
<dbReference type="InterPro" id="IPR011990">
    <property type="entry name" value="TPR-like_helical_dom_sf"/>
</dbReference>
<dbReference type="Gene3D" id="3.40.50.300">
    <property type="entry name" value="P-loop containing nucleotide triphosphate hydrolases"/>
    <property type="match status" value="1"/>
</dbReference>
<dbReference type="NCBIfam" id="NF040586">
    <property type="entry name" value="FxSxx_TPR"/>
    <property type="match status" value="1"/>
</dbReference>
<dbReference type="Proteomes" id="UP000016936">
    <property type="component" value="Unassembled WGS sequence"/>
</dbReference>
<dbReference type="InterPro" id="IPR029058">
    <property type="entry name" value="AB_hydrolase_fold"/>
</dbReference>
<dbReference type="GO" id="GO:0043531">
    <property type="term" value="F:ADP binding"/>
    <property type="evidence" value="ECO:0007669"/>
    <property type="project" value="InterPro"/>
</dbReference>
<dbReference type="PANTHER" id="PTHR46082:SF6">
    <property type="entry name" value="AAA+ ATPASE DOMAIN-CONTAINING PROTEIN-RELATED"/>
    <property type="match status" value="1"/>
</dbReference>
<feature type="domain" description="NB-ARC" evidence="1">
    <location>
        <begin position="372"/>
        <end position="549"/>
    </location>
</feature>
<dbReference type="STRING" id="701091.M2UX92"/>
<dbReference type="InterPro" id="IPR056681">
    <property type="entry name" value="DUF7779"/>
</dbReference>
<dbReference type="eggNOG" id="KOG1840">
    <property type="taxonomic scope" value="Eukaryota"/>
</dbReference>